<dbReference type="Gene3D" id="1.10.10.10">
    <property type="entry name" value="Winged helix-like DNA-binding domain superfamily/Winged helix DNA-binding domain"/>
    <property type="match status" value="1"/>
</dbReference>
<dbReference type="eggNOG" id="COG1959">
    <property type="taxonomic scope" value="Bacteria"/>
</dbReference>
<feature type="transmembrane region" description="Helical" evidence="6">
    <location>
        <begin position="239"/>
        <end position="262"/>
    </location>
</feature>
<dbReference type="HOGENOM" id="CLU_032288_2_0_0"/>
<evidence type="ECO:0000313" key="7">
    <source>
        <dbReference type="EMBL" id="AEH44392.1"/>
    </source>
</evidence>
<evidence type="ECO:0000256" key="1">
    <source>
        <dbReference type="ARBA" id="ARBA00004651"/>
    </source>
</evidence>
<organism evidence="7 8">
    <name type="scientific">Thermodesulfatator indicus (strain DSM 15286 / JCM 11887 / CIR29812)</name>
    <dbReference type="NCBI Taxonomy" id="667014"/>
    <lineage>
        <taxon>Bacteria</taxon>
        <taxon>Pseudomonadati</taxon>
        <taxon>Thermodesulfobacteriota</taxon>
        <taxon>Thermodesulfobacteria</taxon>
        <taxon>Thermodesulfobacteriales</taxon>
        <taxon>Thermodesulfatatoraceae</taxon>
        <taxon>Thermodesulfatator</taxon>
    </lineage>
</organism>
<feature type="transmembrane region" description="Helical" evidence="6">
    <location>
        <begin position="197"/>
        <end position="219"/>
    </location>
</feature>
<dbReference type="InterPro" id="IPR017039">
    <property type="entry name" value="Virul_fac_BrkB"/>
</dbReference>
<dbReference type="PANTHER" id="PTHR30213">
    <property type="entry name" value="INNER MEMBRANE PROTEIN YHJD"/>
    <property type="match status" value="1"/>
</dbReference>
<comment type="subcellular location">
    <subcellularLocation>
        <location evidence="1">Cell membrane</location>
        <topology evidence="1">Multi-pass membrane protein</topology>
    </subcellularLocation>
</comment>
<feature type="transmembrane region" description="Helical" evidence="6">
    <location>
        <begin position="131"/>
        <end position="155"/>
    </location>
</feature>
<dbReference type="EMBL" id="CP002683">
    <property type="protein sequence ID" value="AEH44392.1"/>
    <property type="molecule type" value="Genomic_DNA"/>
</dbReference>
<evidence type="ECO:0000256" key="4">
    <source>
        <dbReference type="ARBA" id="ARBA00022989"/>
    </source>
</evidence>
<dbReference type="GO" id="GO:0005886">
    <property type="term" value="C:plasma membrane"/>
    <property type="evidence" value="ECO:0007669"/>
    <property type="project" value="UniProtKB-SubCell"/>
</dbReference>
<dbReference type="RefSeq" id="WP_013907137.1">
    <property type="nucleotide sequence ID" value="NC_015681.1"/>
</dbReference>
<dbReference type="KEGG" id="tid:Thein_0510"/>
<dbReference type="PaxDb" id="667014-Thein_0510"/>
<dbReference type="InterPro" id="IPR036388">
    <property type="entry name" value="WH-like_DNA-bd_sf"/>
</dbReference>
<evidence type="ECO:0000256" key="2">
    <source>
        <dbReference type="ARBA" id="ARBA00022475"/>
    </source>
</evidence>
<evidence type="ECO:0000256" key="3">
    <source>
        <dbReference type="ARBA" id="ARBA00022692"/>
    </source>
</evidence>
<feature type="transmembrane region" description="Helical" evidence="6">
    <location>
        <begin position="91"/>
        <end position="110"/>
    </location>
</feature>
<evidence type="ECO:0000313" key="8">
    <source>
        <dbReference type="Proteomes" id="UP000006793"/>
    </source>
</evidence>
<name>F8AB25_THEID</name>
<dbReference type="Pfam" id="PF03631">
    <property type="entry name" value="Virul_fac_BrkB"/>
    <property type="match status" value="1"/>
</dbReference>
<feature type="transmembrane region" description="Helical" evidence="6">
    <location>
        <begin position="167"/>
        <end position="188"/>
    </location>
</feature>
<dbReference type="eggNOG" id="COG1295">
    <property type="taxonomic scope" value="Bacteria"/>
</dbReference>
<keyword evidence="5 6" id="KW-0472">Membrane</keyword>
<reference evidence="8" key="1">
    <citation type="submission" date="2011-04" db="EMBL/GenBank/DDBJ databases">
        <title>The complete genome of Thermodesulfatator indicus DSM 15286.</title>
        <authorList>
            <person name="Lucas S."/>
            <person name="Copeland A."/>
            <person name="Lapidus A."/>
            <person name="Bruce D."/>
            <person name="Goodwin L."/>
            <person name="Pitluck S."/>
            <person name="Peters L."/>
            <person name="Kyrpides N."/>
            <person name="Mavromatis K."/>
            <person name="Pagani I."/>
            <person name="Ivanova N."/>
            <person name="Saunders L."/>
            <person name="Detter J.C."/>
            <person name="Tapia R."/>
            <person name="Han C."/>
            <person name="Land M."/>
            <person name="Hauser L."/>
            <person name="Markowitz V."/>
            <person name="Cheng J.-F."/>
            <person name="Hugenholtz P."/>
            <person name="Woyke T."/>
            <person name="Wu D."/>
            <person name="Spring S."/>
            <person name="Schroeder M."/>
            <person name="Brambilla E."/>
            <person name="Klenk H.-P."/>
            <person name="Eisen J.A."/>
        </authorList>
    </citation>
    <scope>NUCLEOTIDE SEQUENCE [LARGE SCALE GENOMIC DNA]</scope>
    <source>
        <strain evidence="8">DSM 15286 / JCM 11887 / CIR29812</strain>
    </source>
</reference>
<feature type="transmembrane region" description="Helical" evidence="6">
    <location>
        <begin position="27"/>
        <end position="50"/>
    </location>
</feature>
<dbReference type="InterPro" id="IPR036390">
    <property type="entry name" value="WH_DNA-bd_sf"/>
</dbReference>
<dbReference type="STRING" id="667014.Thein_0510"/>
<keyword evidence="8" id="KW-1185">Reference proteome</keyword>
<dbReference type="NCBIfam" id="TIGR00765">
    <property type="entry name" value="yihY_not_rbn"/>
    <property type="match status" value="1"/>
</dbReference>
<dbReference type="SUPFAM" id="SSF46785">
    <property type="entry name" value="Winged helix' DNA-binding domain"/>
    <property type="match status" value="1"/>
</dbReference>
<keyword evidence="2" id="KW-1003">Cell membrane</keyword>
<dbReference type="PANTHER" id="PTHR30213:SF0">
    <property type="entry name" value="UPF0761 MEMBRANE PROTEIN YIHY"/>
    <property type="match status" value="1"/>
</dbReference>
<evidence type="ECO:0000256" key="5">
    <source>
        <dbReference type="ARBA" id="ARBA00023136"/>
    </source>
</evidence>
<sequence>MSAFIILSKEVFRRFWKDNCLMSAQALTYNTVFAFVPLLAFALSMVQVFIGKEEIIFRINQALSQFLNPGALSKAQETILNLVQEAQHAPLGAASMIIFLTMVIGLLMQFEEVINHIFRVKAKRTFFQKLAIYWMGLTLGPILVTLPLGATIYLTHLGFKGLGLVSFFSKFWIIPTLVLLFVGVYMYLPVKKISVKAAFLGATVAAVLWILVASIYAVYTTKAVAYSKLYGSLAAIPLFLLWLWLNWTVVLLGAEIASVFHYREKILAHYRYHNSYSSLLLALGVLLNIFHHAYHGYKAPGLINLSYALKASPFRLEKIILLLKKHGLVYKLNGGYLLSRDAEKIFLSEIQSAVEGNLPDIPPEDSLLKVAYEFLLEEKALWQSKTLKELYFQAKEEINGSLSQVPAEKS</sequence>
<dbReference type="InParanoid" id="F8AB25"/>
<reference evidence="7 8" key="2">
    <citation type="journal article" date="2012" name="Stand. Genomic Sci.">
        <title>Complete genome sequence of the thermophilic sulfate-reducing ocean bacterium Thermodesulfatator indicus type strain (CIR29812(T)).</title>
        <authorList>
            <person name="Anderson I."/>
            <person name="Saunders E."/>
            <person name="Lapidus A."/>
            <person name="Nolan M."/>
            <person name="Lucas S."/>
            <person name="Tice H."/>
            <person name="Del Rio T.G."/>
            <person name="Cheng J.F."/>
            <person name="Han C."/>
            <person name="Tapia R."/>
            <person name="Goodwin L.A."/>
            <person name="Pitluck S."/>
            <person name="Liolios K."/>
            <person name="Mavromatis K."/>
            <person name="Pagani I."/>
            <person name="Ivanova N."/>
            <person name="Mikhailova N."/>
            <person name="Pati A."/>
            <person name="Chen A."/>
            <person name="Palaniappan K."/>
            <person name="Land M."/>
            <person name="Hauser L."/>
            <person name="Jeffries C.D."/>
            <person name="Chang Y.J."/>
            <person name="Brambilla E.M."/>
            <person name="Rohde M."/>
            <person name="Spring S."/>
            <person name="Goker M."/>
            <person name="Detter J.C."/>
            <person name="Woyke T."/>
            <person name="Bristow J."/>
            <person name="Eisen J.A."/>
            <person name="Markowitz V."/>
            <person name="Hugenholtz P."/>
            <person name="Kyrpides N.C."/>
            <person name="Klenk H.P."/>
        </authorList>
    </citation>
    <scope>NUCLEOTIDE SEQUENCE [LARGE SCALE GENOMIC DNA]</scope>
    <source>
        <strain evidence="8">DSM 15286 / JCM 11887 / CIR29812</strain>
    </source>
</reference>
<feature type="transmembrane region" description="Helical" evidence="6">
    <location>
        <begin position="274"/>
        <end position="294"/>
    </location>
</feature>
<evidence type="ECO:0000256" key="6">
    <source>
        <dbReference type="SAM" id="Phobius"/>
    </source>
</evidence>
<gene>
    <name evidence="7" type="ordered locus">Thein_0510</name>
</gene>
<dbReference type="AlphaFoldDB" id="F8AB25"/>
<keyword evidence="3 6" id="KW-0812">Transmembrane</keyword>
<proteinExistence type="predicted"/>
<dbReference type="OrthoDB" id="9769642at2"/>
<protein>
    <submittedName>
        <fullName evidence="7">Ribonuclease BN</fullName>
    </submittedName>
</protein>
<accession>F8AB25</accession>
<dbReference type="Proteomes" id="UP000006793">
    <property type="component" value="Chromosome"/>
</dbReference>
<keyword evidence="4 6" id="KW-1133">Transmembrane helix</keyword>